<organism evidence="1 2">
    <name type="scientific">Methylorubrum populi</name>
    <dbReference type="NCBI Taxonomy" id="223967"/>
    <lineage>
        <taxon>Bacteria</taxon>
        <taxon>Pseudomonadati</taxon>
        <taxon>Pseudomonadota</taxon>
        <taxon>Alphaproteobacteria</taxon>
        <taxon>Hyphomicrobiales</taxon>
        <taxon>Methylobacteriaceae</taxon>
        <taxon>Methylorubrum</taxon>
    </lineage>
</organism>
<proteinExistence type="predicted"/>
<dbReference type="EMBL" id="DYYG01000001">
    <property type="protein sequence ID" value="HJE22118.1"/>
    <property type="molecule type" value="Genomic_DNA"/>
</dbReference>
<dbReference type="AlphaFoldDB" id="A0A921JDN0"/>
<dbReference type="Proteomes" id="UP000742631">
    <property type="component" value="Unassembled WGS sequence"/>
</dbReference>
<reference evidence="1" key="2">
    <citation type="submission" date="2021-09" db="EMBL/GenBank/DDBJ databases">
        <authorList>
            <person name="Gilroy R."/>
        </authorList>
    </citation>
    <scope>NUCLEOTIDE SEQUENCE</scope>
    <source>
        <strain evidence="1">316</strain>
    </source>
</reference>
<sequence>MPADQLSLYIDLHKGQKADLEAAARASLAFAEAVREIAEFLDPFVDVQLELLDTSEGSLFVNARVKLVAFAAEHQKTLWALSLVSAGWIGGQVAEFGSHKVLSKGWESLFGAEASNLSDEDKQDIAERAAKAVEAKAGERSSRQVIAELAQDPAVKGVGISKTSKRRPTDILPRSQFAEKMNNPASDEIIVPRRITTEVQKVVLISPVLVQGKRRWKFRIGKKEFGAPILDTKFVDAVLTGKYPIVMKSDVVMTVELETKEELRDGKWVPTERSVLKVIGTPRRNEGRQLSFSLDSQ</sequence>
<comment type="caution">
    <text evidence="1">The sequence shown here is derived from an EMBL/GenBank/DDBJ whole genome shotgun (WGS) entry which is preliminary data.</text>
</comment>
<gene>
    <name evidence="1" type="ORF">K8W01_00455</name>
</gene>
<accession>A0A921JDN0</accession>
<name>A0A921JDN0_9HYPH</name>
<reference evidence="1" key="1">
    <citation type="journal article" date="2021" name="PeerJ">
        <title>Extensive microbial diversity within the chicken gut microbiome revealed by metagenomics and culture.</title>
        <authorList>
            <person name="Gilroy R."/>
            <person name="Ravi A."/>
            <person name="Getino M."/>
            <person name="Pursley I."/>
            <person name="Horton D.L."/>
            <person name="Alikhan N.F."/>
            <person name="Baker D."/>
            <person name="Gharbi K."/>
            <person name="Hall N."/>
            <person name="Watson M."/>
            <person name="Adriaenssens E.M."/>
            <person name="Foster-Nyarko E."/>
            <person name="Jarju S."/>
            <person name="Secka A."/>
            <person name="Antonio M."/>
            <person name="Oren A."/>
            <person name="Chaudhuri R.R."/>
            <person name="La Ragione R."/>
            <person name="Hildebrand F."/>
            <person name="Pallen M.J."/>
        </authorList>
    </citation>
    <scope>NUCLEOTIDE SEQUENCE</scope>
    <source>
        <strain evidence="1">316</strain>
    </source>
</reference>
<protein>
    <submittedName>
        <fullName evidence="1">Uncharacterized protein</fullName>
    </submittedName>
</protein>
<evidence type="ECO:0000313" key="2">
    <source>
        <dbReference type="Proteomes" id="UP000742631"/>
    </source>
</evidence>
<evidence type="ECO:0000313" key="1">
    <source>
        <dbReference type="EMBL" id="HJE22118.1"/>
    </source>
</evidence>